<comment type="caution">
    <text evidence="6">The sequence shown here is derived from an EMBL/GenBank/DDBJ whole genome shotgun (WGS) entry which is preliminary data.</text>
</comment>
<name>A0AAW1TBT6_9CHLO</name>
<evidence type="ECO:0000256" key="4">
    <source>
        <dbReference type="SAM" id="MobiDB-lite"/>
    </source>
</evidence>
<protein>
    <recommendedName>
        <fullName evidence="5">J domain-containing protein</fullName>
    </recommendedName>
</protein>
<feature type="compositionally biased region" description="Low complexity" evidence="4">
    <location>
        <begin position="488"/>
        <end position="512"/>
    </location>
</feature>
<feature type="region of interest" description="Disordered" evidence="4">
    <location>
        <begin position="469"/>
        <end position="594"/>
    </location>
</feature>
<keyword evidence="7" id="KW-1185">Reference proteome</keyword>
<dbReference type="Pfam" id="PF11875">
    <property type="entry name" value="DnaJ-like_C11_C"/>
    <property type="match status" value="2"/>
</dbReference>
<gene>
    <name evidence="6" type="ORF">WJX84_005840</name>
</gene>
<dbReference type="Proteomes" id="UP001485043">
    <property type="component" value="Unassembled WGS sequence"/>
</dbReference>
<evidence type="ECO:0000256" key="2">
    <source>
        <dbReference type="ARBA" id="ARBA00023136"/>
    </source>
</evidence>
<evidence type="ECO:0000256" key="3">
    <source>
        <dbReference type="ARBA" id="ARBA00023186"/>
    </source>
</evidence>
<dbReference type="EMBL" id="JALJOV010000098">
    <property type="protein sequence ID" value="KAK9867266.1"/>
    <property type="molecule type" value="Genomic_DNA"/>
</dbReference>
<reference evidence="6 7" key="1">
    <citation type="journal article" date="2024" name="Nat. Commun.">
        <title>Phylogenomics reveals the evolutionary origins of lichenization in chlorophyte algae.</title>
        <authorList>
            <person name="Puginier C."/>
            <person name="Libourel C."/>
            <person name="Otte J."/>
            <person name="Skaloud P."/>
            <person name="Haon M."/>
            <person name="Grisel S."/>
            <person name="Petersen M."/>
            <person name="Berrin J.G."/>
            <person name="Delaux P.M."/>
            <person name="Dal Grande F."/>
            <person name="Keller J."/>
        </authorList>
    </citation>
    <scope>NUCLEOTIDE SEQUENCE [LARGE SCALE GENOMIC DNA]</scope>
    <source>
        <strain evidence="6 7">SAG 2523</strain>
    </source>
</reference>
<dbReference type="Gene3D" id="1.10.287.110">
    <property type="entry name" value="DnaJ domain"/>
    <property type="match status" value="1"/>
</dbReference>
<dbReference type="Pfam" id="PF00226">
    <property type="entry name" value="DnaJ"/>
    <property type="match status" value="1"/>
</dbReference>
<dbReference type="SMART" id="SM00271">
    <property type="entry name" value="DnaJ"/>
    <property type="match status" value="1"/>
</dbReference>
<comment type="subcellular location">
    <subcellularLocation>
        <location evidence="1">Membrane</location>
    </subcellularLocation>
</comment>
<dbReference type="InterPro" id="IPR052243">
    <property type="entry name" value="Mito_inner_membrane_organizer"/>
</dbReference>
<dbReference type="PRINTS" id="PR00625">
    <property type="entry name" value="JDOMAIN"/>
</dbReference>
<evidence type="ECO:0000313" key="6">
    <source>
        <dbReference type="EMBL" id="KAK9867266.1"/>
    </source>
</evidence>
<dbReference type="AlphaFoldDB" id="A0AAW1TBT6"/>
<feature type="compositionally biased region" description="Basic and acidic residues" evidence="4">
    <location>
        <begin position="556"/>
        <end position="568"/>
    </location>
</feature>
<dbReference type="PANTHER" id="PTHR44157:SF1">
    <property type="entry name" value="DNAJ HOMOLOG SUBFAMILY C MEMBER 11"/>
    <property type="match status" value="1"/>
</dbReference>
<feature type="compositionally biased region" description="Polar residues" evidence="4">
    <location>
        <begin position="703"/>
        <end position="717"/>
    </location>
</feature>
<evidence type="ECO:0000313" key="7">
    <source>
        <dbReference type="Proteomes" id="UP001485043"/>
    </source>
</evidence>
<evidence type="ECO:0000256" key="1">
    <source>
        <dbReference type="ARBA" id="ARBA00004370"/>
    </source>
</evidence>
<feature type="region of interest" description="Disordered" evidence="4">
    <location>
        <begin position="696"/>
        <end position="717"/>
    </location>
</feature>
<dbReference type="PANTHER" id="PTHR44157">
    <property type="entry name" value="DNAJ HOMOLOG SUBFAMILY C MEMBER 11"/>
    <property type="match status" value="1"/>
</dbReference>
<dbReference type="GO" id="GO:0042407">
    <property type="term" value="P:cristae formation"/>
    <property type="evidence" value="ECO:0007669"/>
    <property type="project" value="TreeGrafter"/>
</dbReference>
<dbReference type="PROSITE" id="PS50076">
    <property type="entry name" value="DNAJ_2"/>
    <property type="match status" value="1"/>
</dbReference>
<feature type="compositionally biased region" description="Acidic residues" evidence="4">
    <location>
        <begin position="578"/>
        <end position="590"/>
    </location>
</feature>
<dbReference type="Pfam" id="PF22774">
    <property type="entry name" value="DNAJC11_beta-barrel"/>
    <property type="match status" value="1"/>
</dbReference>
<proteinExistence type="predicted"/>
<sequence length="717" mass="77002">MDPGGDEAGPGRSLYAVLNVSPSASSEEIRRSYRALAQAYHPDKQKAALRAGAAAQFALIQNAHEVLLDPERRRVYDVYGEEGLQAGLQVSTFVQDRQDLHHEWQSFKNKQRSKQMAARVGTKSGTTVHIDATQFVSPYDSGLSRMPEITAIQSSGEAQFAMTERDVVYSRGEFAMRKGGSDSIGGFLCGYRREMSSDDTIQGQVMLGLKSLVTIVSTRKLSVHDSATLAATWQVGAGPILQVSARRQLTKDMEADLTWALGPHPMHALSLDVSKRGKHSRLSGVVEVGAIPAVGVRGSTRLGKRLEVRAAAKLGLLGWELEAGALQRLLQRGAVGLTASCGAQGVTLKVKLAWANANFEFPMLLSHETDLQSPALLYAYVVPPIAYYITRFYIWRPLARRRRMQQAVKARRGAWQQVQSDIAAAQAAAVLMQEPACRRVLAEAAQGGLVIVDAQYGVLEAIVAETRAADAAERPVRTASLATESSEPQEAGAGTEGGQEPAEGAQEGAAGPSSSRAGTAEASPSTAQGKQDRATQLPEAVDEETARARAARQSRQVREEGRQRRRADAQAASGAPPDDSDTESEAESQEGGEANEITEALSRQPLPPEWIDVTTPLRFLVSGSRLTLHEGVAKSGLMGFCDTAPGQARSLRVRYLFRSKPHVAIVDDMAGVRLPMEDAAPAARDEAASIERSALAQGLDPSATGQPGAWQQNDLFD</sequence>
<dbReference type="InterPro" id="IPR036869">
    <property type="entry name" value="J_dom_sf"/>
</dbReference>
<dbReference type="GO" id="GO:0016020">
    <property type="term" value="C:membrane"/>
    <property type="evidence" value="ECO:0007669"/>
    <property type="project" value="UniProtKB-SubCell"/>
</dbReference>
<dbReference type="GO" id="GO:0005739">
    <property type="term" value="C:mitochondrion"/>
    <property type="evidence" value="ECO:0007669"/>
    <property type="project" value="GOC"/>
</dbReference>
<feature type="domain" description="J" evidence="5">
    <location>
        <begin position="13"/>
        <end position="80"/>
    </location>
</feature>
<dbReference type="InterPro" id="IPR024586">
    <property type="entry name" value="DnaJ-like_C11_C"/>
</dbReference>
<accession>A0AAW1TBT6</accession>
<dbReference type="InterPro" id="IPR001623">
    <property type="entry name" value="DnaJ_domain"/>
</dbReference>
<dbReference type="PROSITE" id="PS00636">
    <property type="entry name" value="DNAJ_1"/>
    <property type="match status" value="1"/>
</dbReference>
<dbReference type="InterPro" id="IPR018253">
    <property type="entry name" value="DnaJ_domain_CS"/>
</dbReference>
<dbReference type="SUPFAM" id="SSF46565">
    <property type="entry name" value="Chaperone J-domain"/>
    <property type="match status" value="1"/>
</dbReference>
<keyword evidence="3" id="KW-0143">Chaperone</keyword>
<evidence type="ECO:0000259" key="5">
    <source>
        <dbReference type="PROSITE" id="PS50076"/>
    </source>
</evidence>
<dbReference type="CDD" id="cd06257">
    <property type="entry name" value="DnaJ"/>
    <property type="match status" value="1"/>
</dbReference>
<feature type="compositionally biased region" description="Polar residues" evidence="4">
    <location>
        <begin position="513"/>
        <end position="529"/>
    </location>
</feature>
<organism evidence="6 7">
    <name type="scientific">Apatococcus fuscideae</name>
    <dbReference type="NCBI Taxonomy" id="2026836"/>
    <lineage>
        <taxon>Eukaryota</taxon>
        <taxon>Viridiplantae</taxon>
        <taxon>Chlorophyta</taxon>
        <taxon>core chlorophytes</taxon>
        <taxon>Trebouxiophyceae</taxon>
        <taxon>Chlorellales</taxon>
        <taxon>Chlorellaceae</taxon>
        <taxon>Apatococcus</taxon>
    </lineage>
</organism>
<dbReference type="InterPro" id="IPR055225">
    <property type="entry name" value="DNAJC11-like_beta-barrel"/>
</dbReference>
<keyword evidence="2" id="KW-0472">Membrane</keyword>